<feature type="transmembrane region" description="Helical" evidence="1">
    <location>
        <begin position="85"/>
        <end position="104"/>
    </location>
</feature>
<keyword evidence="1" id="KW-0812">Transmembrane</keyword>
<dbReference type="Proteomes" id="UP000011648">
    <property type="component" value="Unassembled WGS sequence"/>
</dbReference>
<dbReference type="EMBL" id="AOIL01000019">
    <property type="protein sequence ID" value="ELY93747.1"/>
    <property type="molecule type" value="Genomic_DNA"/>
</dbReference>
<proteinExistence type="predicted"/>
<name>M0A777_9EURY</name>
<dbReference type="AlphaFoldDB" id="M0A777"/>
<gene>
    <name evidence="2" type="ORF">C484_07701</name>
</gene>
<evidence type="ECO:0000313" key="2">
    <source>
        <dbReference type="EMBL" id="ELY93747.1"/>
    </source>
</evidence>
<organism evidence="2 3">
    <name type="scientific">Natrialba taiwanensis DSM 12281</name>
    <dbReference type="NCBI Taxonomy" id="1230458"/>
    <lineage>
        <taxon>Archaea</taxon>
        <taxon>Methanobacteriati</taxon>
        <taxon>Methanobacteriota</taxon>
        <taxon>Stenosarchaea group</taxon>
        <taxon>Halobacteria</taxon>
        <taxon>Halobacteriales</taxon>
        <taxon>Natrialbaceae</taxon>
        <taxon>Natrialba</taxon>
    </lineage>
</organism>
<sequence length="111" mass="11942">MVWKSPIGRLLTLLIGGGLVAGVLTMYPQTLPVVRWTIPVCFVLWGASRLYFDGVGNSLSLTAGCLLILGGFTYASYLLISMGELSGTVALLVPVIGIFVEMFASHYRSQD</sequence>
<keyword evidence="3" id="KW-1185">Reference proteome</keyword>
<keyword evidence="1" id="KW-0472">Membrane</keyword>
<comment type="caution">
    <text evidence="2">The sequence shown here is derived from an EMBL/GenBank/DDBJ whole genome shotgun (WGS) entry which is preliminary data.</text>
</comment>
<feature type="transmembrane region" description="Helical" evidence="1">
    <location>
        <begin position="59"/>
        <end position="79"/>
    </location>
</feature>
<keyword evidence="1" id="KW-1133">Transmembrane helix</keyword>
<evidence type="ECO:0000313" key="3">
    <source>
        <dbReference type="Proteomes" id="UP000011648"/>
    </source>
</evidence>
<feature type="transmembrane region" description="Helical" evidence="1">
    <location>
        <begin position="7"/>
        <end position="27"/>
    </location>
</feature>
<feature type="transmembrane region" description="Helical" evidence="1">
    <location>
        <begin position="33"/>
        <end position="52"/>
    </location>
</feature>
<reference evidence="2 3" key="1">
    <citation type="journal article" date="2014" name="PLoS Genet.">
        <title>Phylogenetically driven sequencing of extremely halophilic archaea reveals strategies for static and dynamic osmo-response.</title>
        <authorList>
            <person name="Becker E.A."/>
            <person name="Seitzer P.M."/>
            <person name="Tritt A."/>
            <person name="Larsen D."/>
            <person name="Krusor M."/>
            <person name="Yao A.I."/>
            <person name="Wu D."/>
            <person name="Madern D."/>
            <person name="Eisen J.A."/>
            <person name="Darling A.E."/>
            <person name="Facciotti M.T."/>
        </authorList>
    </citation>
    <scope>NUCLEOTIDE SEQUENCE [LARGE SCALE GENOMIC DNA]</scope>
    <source>
        <strain evidence="2 3">DSM 12281</strain>
    </source>
</reference>
<protein>
    <submittedName>
        <fullName evidence="2">Uncharacterized protein</fullName>
    </submittedName>
</protein>
<accession>M0A777</accession>
<evidence type="ECO:0000256" key="1">
    <source>
        <dbReference type="SAM" id="Phobius"/>
    </source>
</evidence>